<evidence type="ECO:0000256" key="3">
    <source>
        <dbReference type="ARBA" id="ARBA00022448"/>
    </source>
</evidence>
<dbReference type="SUPFAM" id="SSF52540">
    <property type="entry name" value="P-loop containing nucleoside triphosphate hydrolases"/>
    <property type="match status" value="1"/>
</dbReference>
<dbReference type="Pfam" id="PF00005">
    <property type="entry name" value="ABC_tran"/>
    <property type="match status" value="1"/>
</dbReference>
<dbReference type="EMBL" id="ABXH02000008">
    <property type="protein sequence ID" value="EEP44767.1"/>
    <property type="molecule type" value="Genomic_DNA"/>
</dbReference>
<protein>
    <submittedName>
        <fullName evidence="8">ABC transporter, ATP-binding protein</fullName>
    </submittedName>
</protein>
<keyword evidence="3" id="KW-0813">Transport</keyword>
<comment type="caution">
    <text evidence="8">The sequence shown here is derived from an EMBL/GenBank/DDBJ whole genome shotgun (WGS) entry which is preliminary data.</text>
</comment>
<evidence type="ECO:0000256" key="6">
    <source>
        <dbReference type="ARBA" id="ARBA00023251"/>
    </source>
</evidence>
<evidence type="ECO:0000256" key="2">
    <source>
        <dbReference type="ARBA" id="ARBA00005417"/>
    </source>
</evidence>
<dbReference type="InterPro" id="IPR003593">
    <property type="entry name" value="AAA+_ATPase"/>
</dbReference>
<dbReference type="GO" id="GO:0005524">
    <property type="term" value="F:ATP binding"/>
    <property type="evidence" value="ECO:0007669"/>
    <property type="project" value="UniProtKB-KW"/>
</dbReference>
<dbReference type="Gene3D" id="3.40.50.300">
    <property type="entry name" value="P-loop containing nucleotide triphosphate hydrolases"/>
    <property type="match status" value="1"/>
</dbReference>
<comment type="subcellular location">
    <subcellularLocation>
        <location evidence="1">Cell membrane</location>
        <topology evidence="1">Peripheral membrane protein</topology>
    </subcellularLocation>
</comment>
<dbReference type="STRING" id="521003.COLINT_02512"/>
<organism evidence="8 9">
    <name type="scientific">Collinsella intestinalis DSM 13280</name>
    <dbReference type="NCBI Taxonomy" id="521003"/>
    <lineage>
        <taxon>Bacteria</taxon>
        <taxon>Bacillati</taxon>
        <taxon>Actinomycetota</taxon>
        <taxon>Coriobacteriia</taxon>
        <taxon>Coriobacteriales</taxon>
        <taxon>Coriobacteriaceae</taxon>
        <taxon>Collinsella</taxon>
    </lineage>
</organism>
<dbReference type="AlphaFoldDB" id="C4F8Y6"/>
<evidence type="ECO:0000259" key="7">
    <source>
        <dbReference type="PROSITE" id="PS50893"/>
    </source>
</evidence>
<feature type="domain" description="ABC transporter" evidence="7">
    <location>
        <begin position="5"/>
        <end position="229"/>
    </location>
</feature>
<accession>C4F8Y6</accession>
<sequence>MSVVIEVENVVRTFKTERVIDNASFVLSSCGVSALVAPNGSGKTTLMSIIAGLMEPTEGRVLFSDGEGTSDVALLLAGDKNLYMKNTVMENLMYFAALNGYGRGDIQGDIDDVVSWFPELKALWRKTAESLSYGQKRLVSLASAVISRNRYLLVDEAVEGLDVANVERLVEVLQKVSSRRSVLVSSHDLRFVSKVTDSVLFLSGGKVLRESIHSEDELRNRYSELFGEVAQ</sequence>
<dbReference type="RefSeq" id="WP_006722749.1">
    <property type="nucleotide sequence ID" value="NZ_GG692710.1"/>
</dbReference>
<dbReference type="InterPro" id="IPR050763">
    <property type="entry name" value="ABC_transporter_ATP-binding"/>
</dbReference>
<keyword evidence="4" id="KW-0547">Nucleotide-binding</keyword>
<keyword evidence="5 8" id="KW-0067">ATP-binding</keyword>
<dbReference type="InterPro" id="IPR017871">
    <property type="entry name" value="ABC_transporter-like_CS"/>
</dbReference>
<evidence type="ECO:0000313" key="9">
    <source>
        <dbReference type="Proteomes" id="UP000003295"/>
    </source>
</evidence>
<dbReference type="InterPro" id="IPR003439">
    <property type="entry name" value="ABC_transporter-like_ATP-bd"/>
</dbReference>
<dbReference type="GO" id="GO:0016887">
    <property type="term" value="F:ATP hydrolysis activity"/>
    <property type="evidence" value="ECO:0007669"/>
    <property type="project" value="InterPro"/>
</dbReference>
<evidence type="ECO:0000256" key="5">
    <source>
        <dbReference type="ARBA" id="ARBA00022840"/>
    </source>
</evidence>
<keyword evidence="6" id="KW-0046">Antibiotic resistance</keyword>
<evidence type="ECO:0000256" key="1">
    <source>
        <dbReference type="ARBA" id="ARBA00004202"/>
    </source>
</evidence>
<evidence type="ECO:0000256" key="4">
    <source>
        <dbReference type="ARBA" id="ARBA00022741"/>
    </source>
</evidence>
<dbReference type="SMART" id="SM00382">
    <property type="entry name" value="AAA"/>
    <property type="match status" value="1"/>
</dbReference>
<gene>
    <name evidence="8" type="ORF">COLINT_02512</name>
</gene>
<dbReference type="HOGENOM" id="CLU_000604_1_2_11"/>
<name>C4F8Y6_9ACTN</name>
<reference evidence="8 9" key="1">
    <citation type="submission" date="2009-04" db="EMBL/GenBank/DDBJ databases">
        <authorList>
            <person name="Weinstock G."/>
            <person name="Sodergren E."/>
            <person name="Clifton S."/>
            <person name="Fulton L."/>
            <person name="Fulton B."/>
            <person name="Courtney L."/>
            <person name="Fronick C."/>
            <person name="Harrison M."/>
            <person name="Strong C."/>
            <person name="Farmer C."/>
            <person name="Delahaunty K."/>
            <person name="Markovic C."/>
            <person name="Hall O."/>
            <person name="Minx P."/>
            <person name="Tomlinson C."/>
            <person name="Mitreva M."/>
            <person name="Nelson J."/>
            <person name="Hou S."/>
            <person name="Wollam A."/>
            <person name="Pepin K.H."/>
            <person name="Johnson M."/>
            <person name="Bhonagiri V."/>
            <person name="Nash W.E."/>
            <person name="Warren W."/>
            <person name="Chinwalla A."/>
            <person name="Mardis E.R."/>
            <person name="Wilson R.K."/>
        </authorList>
    </citation>
    <scope>NUCLEOTIDE SEQUENCE [LARGE SCALE GENOMIC DNA]</scope>
    <source>
        <strain evidence="8 9">DSM 13280</strain>
    </source>
</reference>
<dbReference type="Proteomes" id="UP000003295">
    <property type="component" value="Unassembled WGS sequence"/>
</dbReference>
<dbReference type="GO" id="GO:0005886">
    <property type="term" value="C:plasma membrane"/>
    <property type="evidence" value="ECO:0007669"/>
    <property type="project" value="UniProtKB-SubCell"/>
</dbReference>
<dbReference type="InterPro" id="IPR027417">
    <property type="entry name" value="P-loop_NTPase"/>
</dbReference>
<evidence type="ECO:0000313" key="8">
    <source>
        <dbReference type="EMBL" id="EEP44767.1"/>
    </source>
</evidence>
<dbReference type="GO" id="GO:0046677">
    <property type="term" value="P:response to antibiotic"/>
    <property type="evidence" value="ECO:0007669"/>
    <property type="project" value="UniProtKB-KW"/>
</dbReference>
<dbReference type="eggNOG" id="COG1131">
    <property type="taxonomic scope" value="Bacteria"/>
</dbReference>
<dbReference type="PROSITE" id="PS00211">
    <property type="entry name" value="ABC_TRANSPORTER_1"/>
    <property type="match status" value="1"/>
</dbReference>
<dbReference type="PANTHER" id="PTHR42711:SF5">
    <property type="entry name" value="ABC TRANSPORTER ATP-BINDING PROTEIN NATA"/>
    <property type="match status" value="1"/>
</dbReference>
<dbReference type="PANTHER" id="PTHR42711">
    <property type="entry name" value="ABC TRANSPORTER ATP-BINDING PROTEIN"/>
    <property type="match status" value="1"/>
</dbReference>
<dbReference type="PROSITE" id="PS50893">
    <property type="entry name" value="ABC_TRANSPORTER_2"/>
    <property type="match status" value="1"/>
</dbReference>
<comment type="similarity">
    <text evidence="2">Belongs to the ABC transporter superfamily.</text>
</comment>
<proteinExistence type="inferred from homology"/>